<gene>
    <name evidence="8" type="ORF">MNEG_5472</name>
</gene>
<comment type="subcellular location">
    <subcellularLocation>
        <location evidence="1">Mitochondrion inner membrane</location>
    </subcellularLocation>
</comment>
<dbReference type="AlphaFoldDB" id="A0A0D2NA79"/>
<organism evidence="8 9">
    <name type="scientific">Monoraphidium neglectum</name>
    <dbReference type="NCBI Taxonomy" id="145388"/>
    <lineage>
        <taxon>Eukaryota</taxon>
        <taxon>Viridiplantae</taxon>
        <taxon>Chlorophyta</taxon>
        <taxon>core chlorophytes</taxon>
        <taxon>Chlorophyceae</taxon>
        <taxon>CS clade</taxon>
        <taxon>Sphaeropleales</taxon>
        <taxon>Selenastraceae</taxon>
        <taxon>Monoraphidium</taxon>
    </lineage>
</organism>
<dbReference type="CDD" id="cd06530">
    <property type="entry name" value="S26_SPase_I"/>
    <property type="match status" value="1"/>
</dbReference>
<keyword evidence="5" id="KW-0472">Membrane</keyword>
<keyword evidence="2" id="KW-0999">Mitochondrion inner membrane</keyword>
<dbReference type="GO" id="GO:0004252">
    <property type="term" value="F:serine-type endopeptidase activity"/>
    <property type="evidence" value="ECO:0007669"/>
    <property type="project" value="InterPro"/>
</dbReference>
<proteinExistence type="inferred from homology"/>
<dbReference type="SUPFAM" id="SSF51306">
    <property type="entry name" value="LexA/Signal peptidase"/>
    <property type="match status" value="1"/>
</dbReference>
<dbReference type="EC" id="3.4.-.-" evidence="8"/>
<evidence type="ECO:0000313" key="8">
    <source>
        <dbReference type="EMBL" id="KIZ02486.1"/>
    </source>
</evidence>
<evidence type="ECO:0000256" key="3">
    <source>
        <dbReference type="ARBA" id="ARBA00022801"/>
    </source>
</evidence>
<keyword evidence="3 8" id="KW-0378">Hydrolase</keyword>
<dbReference type="Proteomes" id="UP000054498">
    <property type="component" value="Unassembled WGS sequence"/>
</dbReference>
<keyword evidence="9" id="KW-1185">Reference proteome</keyword>
<evidence type="ECO:0000256" key="6">
    <source>
        <dbReference type="ARBA" id="ARBA00038445"/>
    </source>
</evidence>
<dbReference type="PANTHER" id="PTHR12383:SF16">
    <property type="entry name" value="MITOCHONDRIAL INNER MEMBRANE PROTEASE SUBUNIT 1"/>
    <property type="match status" value="1"/>
</dbReference>
<dbReference type="PRINTS" id="PR00727">
    <property type="entry name" value="LEADERPTASE"/>
</dbReference>
<dbReference type="GO" id="GO:0006627">
    <property type="term" value="P:protein processing involved in protein targeting to mitochondrion"/>
    <property type="evidence" value="ECO:0007669"/>
    <property type="project" value="TreeGrafter"/>
</dbReference>
<dbReference type="InterPro" id="IPR036286">
    <property type="entry name" value="LexA/Signal_pep-like_sf"/>
</dbReference>
<protein>
    <submittedName>
        <fullName evidence="8">Inner membrane protease subunit 1</fullName>
        <ecNumber evidence="8">3.4.-.-</ecNumber>
    </submittedName>
</protein>
<evidence type="ECO:0000259" key="7">
    <source>
        <dbReference type="Pfam" id="PF10502"/>
    </source>
</evidence>
<dbReference type="InterPro" id="IPR019533">
    <property type="entry name" value="Peptidase_S26"/>
</dbReference>
<comment type="similarity">
    <text evidence="6">Belongs to the peptidase S26 family. IMP1 subfamily.</text>
</comment>
<dbReference type="RefSeq" id="XP_013901505.1">
    <property type="nucleotide sequence ID" value="XM_014046051.1"/>
</dbReference>
<dbReference type="GeneID" id="25738349"/>
<evidence type="ECO:0000256" key="2">
    <source>
        <dbReference type="ARBA" id="ARBA00022792"/>
    </source>
</evidence>
<sequence>MFPTFNGRGWNVVVAEALPGVHDRVEVGDVVICIRPVNARESVIKRVTAVEGQTVSLYSRGSTAPTRLQVPTGHIWLQGDNLIMSRDSREYGPVPLALVRGRVICQLLPDFKWVQSRLPGQA</sequence>
<dbReference type="Pfam" id="PF10502">
    <property type="entry name" value="Peptidase_S26"/>
    <property type="match status" value="1"/>
</dbReference>
<reference evidence="8 9" key="1">
    <citation type="journal article" date="2013" name="BMC Genomics">
        <title>Reconstruction of the lipid metabolism for the microalga Monoraphidium neglectum from its genome sequence reveals characteristics suitable for biofuel production.</title>
        <authorList>
            <person name="Bogen C."/>
            <person name="Al-Dilaimi A."/>
            <person name="Albersmeier A."/>
            <person name="Wichmann J."/>
            <person name="Grundmann M."/>
            <person name="Rupp O."/>
            <person name="Lauersen K.J."/>
            <person name="Blifernez-Klassen O."/>
            <person name="Kalinowski J."/>
            <person name="Goesmann A."/>
            <person name="Mussgnug J.H."/>
            <person name="Kruse O."/>
        </authorList>
    </citation>
    <scope>NUCLEOTIDE SEQUENCE [LARGE SCALE GENOMIC DNA]</scope>
    <source>
        <strain evidence="8 9">SAG 48.87</strain>
    </source>
</reference>
<evidence type="ECO:0000313" key="9">
    <source>
        <dbReference type="Proteomes" id="UP000054498"/>
    </source>
</evidence>
<keyword evidence="8" id="KW-0645">Protease</keyword>
<name>A0A0D2NA79_9CHLO</name>
<accession>A0A0D2NA79</accession>
<dbReference type="Gene3D" id="2.10.109.10">
    <property type="entry name" value="Umud Fragment, subunit A"/>
    <property type="match status" value="1"/>
</dbReference>
<dbReference type="STRING" id="145388.A0A0D2NA79"/>
<dbReference type="InterPro" id="IPR052064">
    <property type="entry name" value="Mito_IMP1_subunit"/>
</dbReference>
<dbReference type="EMBL" id="KK101037">
    <property type="protein sequence ID" value="KIZ02486.1"/>
    <property type="molecule type" value="Genomic_DNA"/>
</dbReference>
<dbReference type="GO" id="GO:0006465">
    <property type="term" value="P:signal peptide processing"/>
    <property type="evidence" value="ECO:0007669"/>
    <property type="project" value="InterPro"/>
</dbReference>
<feature type="domain" description="Peptidase S26" evidence="7">
    <location>
        <begin position="68"/>
        <end position="104"/>
    </location>
</feature>
<keyword evidence="4" id="KW-0496">Mitochondrion</keyword>
<dbReference type="KEGG" id="mng:MNEG_5472"/>
<dbReference type="PANTHER" id="PTHR12383">
    <property type="entry name" value="PROTEASE FAMILY S26 MITOCHONDRIAL INNER MEMBRANE PROTEASE-RELATED"/>
    <property type="match status" value="1"/>
</dbReference>
<dbReference type="GO" id="GO:0042720">
    <property type="term" value="C:mitochondrial inner membrane peptidase complex"/>
    <property type="evidence" value="ECO:0007669"/>
    <property type="project" value="TreeGrafter"/>
</dbReference>
<evidence type="ECO:0000256" key="4">
    <source>
        <dbReference type="ARBA" id="ARBA00023128"/>
    </source>
</evidence>
<dbReference type="OrthoDB" id="308440at2759"/>
<evidence type="ECO:0000256" key="5">
    <source>
        <dbReference type="ARBA" id="ARBA00023136"/>
    </source>
</evidence>
<evidence type="ECO:0000256" key="1">
    <source>
        <dbReference type="ARBA" id="ARBA00004273"/>
    </source>
</evidence>
<dbReference type="InterPro" id="IPR000223">
    <property type="entry name" value="Pept_S26A_signal_pept_1"/>
</dbReference>